<feature type="transmembrane region" description="Helical" evidence="7">
    <location>
        <begin position="137"/>
        <end position="161"/>
    </location>
</feature>
<feature type="compositionally biased region" description="Low complexity" evidence="8">
    <location>
        <begin position="1"/>
        <end position="15"/>
    </location>
</feature>
<feature type="transmembrane region" description="Helical" evidence="7">
    <location>
        <begin position="273"/>
        <end position="291"/>
    </location>
</feature>
<comment type="caution">
    <text evidence="10">The sequence shown here is derived from an EMBL/GenBank/DDBJ whole genome shotgun (WGS) entry which is preliminary data.</text>
</comment>
<dbReference type="Pfam" id="PF00528">
    <property type="entry name" value="BPD_transp_1"/>
    <property type="match status" value="1"/>
</dbReference>
<keyword evidence="3" id="KW-1003">Cell membrane</keyword>
<evidence type="ECO:0000256" key="4">
    <source>
        <dbReference type="ARBA" id="ARBA00022692"/>
    </source>
</evidence>
<dbReference type="GO" id="GO:0005886">
    <property type="term" value="C:plasma membrane"/>
    <property type="evidence" value="ECO:0007669"/>
    <property type="project" value="UniProtKB-SubCell"/>
</dbReference>
<dbReference type="PANTHER" id="PTHR43744">
    <property type="entry name" value="ABC TRANSPORTER PERMEASE PROTEIN MG189-RELATED-RELATED"/>
    <property type="match status" value="1"/>
</dbReference>
<dbReference type="InterPro" id="IPR035906">
    <property type="entry name" value="MetI-like_sf"/>
</dbReference>
<feature type="transmembrane region" description="Helical" evidence="7">
    <location>
        <begin position="212"/>
        <end position="234"/>
    </location>
</feature>
<name>A0A927N092_9ACTN</name>
<evidence type="ECO:0000256" key="1">
    <source>
        <dbReference type="ARBA" id="ARBA00004651"/>
    </source>
</evidence>
<keyword evidence="2 7" id="KW-0813">Transport</keyword>
<feature type="domain" description="ABC transmembrane type-1" evidence="9">
    <location>
        <begin position="102"/>
        <end position="291"/>
    </location>
</feature>
<proteinExistence type="inferred from homology"/>
<reference evidence="10" key="1">
    <citation type="submission" date="2020-10" db="EMBL/GenBank/DDBJ databases">
        <title>Sequencing the genomes of 1000 actinobacteria strains.</title>
        <authorList>
            <person name="Klenk H.-P."/>
        </authorList>
    </citation>
    <scope>NUCLEOTIDE SEQUENCE</scope>
    <source>
        <strain evidence="10">DSM 45354</strain>
    </source>
</reference>
<dbReference type="AlphaFoldDB" id="A0A927N092"/>
<accession>A0A927N092</accession>
<protein>
    <submittedName>
        <fullName evidence="10">ABC-type glycerol-3-phosphate transport system permease component</fullName>
    </submittedName>
</protein>
<dbReference type="Proteomes" id="UP000638648">
    <property type="component" value="Unassembled WGS sequence"/>
</dbReference>
<keyword evidence="11" id="KW-1185">Reference proteome</keyword>
<comment type="similarity">
    <text evidence="7">Belongs to the binding-protein-dependent transport system permease family.</text>
</comment>
<gene>
    <name evidence="10" type="ORF">HEB94_007083</name>
</gene>
<keyword evidence="5 7" id="KW-1133">Transmembrane helix</keyword>
<keyword evidence="4 7" id="KW-0812">Transmembrane</keyword>
<evidence type="ECO:0000256" key="6">
    <source>
        <dbReference type="ARBA" id="ARBA00023136"/>
    </source>
</evidence>
<dbReference type="EMBL" id="JADBEM010000001">
    <property type="protein sequence ID" value="MBE1610235.1"/>
    <property type="molecule type" value="Genomic_DNA"/>
</dbReference>
<feature type="transmembrane region" description="Helical" evidence="7">
    <location>
        <begin position="173"/>
        <end position="191"/>
    </location>
</feature>
<keyword evidence="6 7" id="KW-0472">Membrane</keyword>
<evidence type="ECO:0000256" key="8">
    <source>
        <dbReference type="SAM" id="MobiDB-lite"/>
    </source>
</evidence>
<evidence type="ECO:0000256" key="2">
    <source>
        <dbReference type="ARBA" id="ARBA00022448"/>
    </source>
</evidence>
<evidence type="ECO:0000313" key="10">
    <source>
        <dbReference type="EMBL" id="MBE1610235.1"/>
    </source>
</evidence>
<evidence type="ECO:0000256" key="5">
    <source>
        <dbReference type="ARBA" id="ARBA00022989"/>
    </source>
</evidence>
<evidence type="ECO:0000313" key="11">
    <source>
        <dbReference type="Proteomes" id="UP000638648"/>
    </source>
</evidence>
<dbReference type="Gene3D" id="1.10.3720.10">
    <property type="entry name" value="MetI-like"/>
    <property type="match status" value="1"/>
</dbReference>
<dbReference type="PANTHER" id="PTHR43744:SF12">
    <property type="entry name" value="ABC TRANSPORTER PERMEASE PROTEIN MG189-RELATED"/>
    <property type="match status" value="1"/>
</dbReference>
<dbReference type="SUPFAM" id="SSF161098">
    <property type="entry name" value="MetI-like"/>
    <property type="match status" value="1"/>
</dbReference>
<dbReference type="PROSITE" id="PS50928">
    <property type="entry name" value="ABC_TM1"/>
    <property type="match status" value="1"/>
</dbReference>
<dbReference type="RefSeq" id="WP_192753634.1">
    <property type="nucleotide sequence ID" value="NZ_BAABJL010000095.1"/>
</dbReference>
<sequence>MTDLSAASLTSAQAAGHEDDASTSARRPSGRAPGGRGIARTAGLHLVAIVVSLVCAGPVLIVVLASLKDISSFTSLSLTSGGWTLDNYSRLLATGSQLPRWVFNSVVIGIAVTALTVVVDLLAGFAFAKLRFRGRGVLFVLLISTMMLPFSITLVPTYLLVARYGLVDTYAGMILPALSGPLGVYLMRQFIRGIPDALLEAARIDGASTLRTFLQIVAPLCVQPMAVLAVFTFVGSWNSFLWPLLIAQTDQMKTLTVGIATQNLQFQQNLGSITAQAVLSLLPMLVLFVSFQRFFMKGITAGAFKG</sequence>
<dbReference type="InterPro" id="IPR000515">
    <property type="entry name" value="MetI-like"/>
</dbReference>
<dbReference type="CDD" id="cd06261">
    <property type="entry name" value="TM_PBP2"/>
    <property type="match status" value="1"/>
</dbReference>
<evidence type="ECO:0000256" key="3">
    <source>
        <dbReference type="ARBA" id="ARBA00022475"/>
    </source>
</evidence>
<feature type="region of interest" description="Disordered" evidence="8">
    <location>
        <begin position="1"/>
        <end position="34"/>
    </location>
</feature>
<comment type="subcellular location">
    <subcellularLocation>
        <location evidence="1 7">Cell membrane</location>
        <topology evidence="1 7">Multi-pass membrane protein</topology>
    </subcellularLocation>
</comment>
<dbReference type="GO" id="GO:0055085">
    <property type="term" value="P:transmembrane transport"/>
    <property type="evidence" value="ECO:0007669"/>
    <property type="project" value="InterPro"/>
</dbReference>
<feature type="transmembrane region" description="Helical" evidence="7">
    <location>
        <begin position="46"/>
        <end position="67"/>
    </location>
</feature>
<evidence type="ECO:0000259" key="9">
    <source>
        <dbReference type="PROSITE" id="PS50928"/>
    </source>
</evidence>
<feature type="transmembrane region" description="Helical" evidence="7">
    <location>
        <begin position="101"/>
        <end position="125"/>
    </location>
</feature>
<organism evidence="10 11">
    <name type="scientific">Actinopolymorpha pittospori</name>
    <dbReference type="NCBI Taxonomy" id="648752"/>
    <lineage>
        <taxon>Bacteria</taxon>
        <taxon>Bacillati</taxon>
        <taxon>Actinomycetota</taxon>
        <taxon>Actinomycetes</taxon>
        <taxon>Propionibacteriales</taxon>
        <taxon>Actinopolymorphaceae</taxon>
        <taxon>Actinopolymorpha</taxon>
    </lineage>
</organism>
<evidence type="ECO:0000256" key="7">
    <source>
        <dbReference type="RuleBase" id="RU363032"/>
    </source>
</evidence>